<sequence>MVLEMAHIEVLPGTNEAFESKVKEALPLFARAKGCGGAQLHRIVEHEARYVLIVRWETVEDHMVHFRESDDFQVWRGLVGSFFAKPPEVVHTEVRVE</sequence>
<reference evidence="2 3" key="1">
    <citation type="submission" date="2018-08" db="EMBL/GenBank/DDBJ databases">
        <title>Paraburkholderia sp. DHOM06 isolated from forest soil.</title>
        <authorList>
            <person name="Gao Z.-H."/>
            <person name="Qiu L.-H."/>
        </authorList>
    </citation>
    <scope>NUCLEOTIDE SEQUENCE [LARGE SCALE GENOMIC DNA]</scope>
    <source>
        <strain evidence="2 3">DHOM06</strain>
    </source>
</reference>
<dbReference type="PROSITE" id="PS51725">
    <property type="entry name" value="ABM"/>
    <property type="match status" value="1"/>
</dbReference>
<organism evidence="2 3">
    <name type="scientific">Trinickia dinghuensis</name>
    <dbReference type="NCBI Taxonomy" id="2291023"/>
    <lineage>
        <taxon>Bacteria</taxon>
        <taxon>Pseudomonadati</taxon>
        <taxon>Pseudomonadota</taxon>
        <taxon>Betaproteobacteria</taxon>
        <taxon>Burkholderiales</taxon>
        <taxon>Burkholderiaceae</taxon>
        <taxon>Trinickia</taxon>
    </lineage>
</organism>
<dbReference type="Proteomes" id="UP000256838">
    <property type="component" value="Unassembled WGS sequence"/>
</dbReference>
<feature type="domain" description="ABM" evidence="1">
    <location>
        <begin position="2"/>
        <end position="91"/>
    </location>
</feature>
<name>A0A3D8K574_9BURK</name>
<dbReference type="Gene3D" id="3.30.70.100">
    <property type="match status" value="1"/>
</dbReference>
<keyword evidence="2" id="KW-0503">Monooxygenase</keyword>
<dbReference type="InterPro" id="IPR007138">
    <property type="entry name" value="ABM_dom"/>
</dbReference>
<gene>
    <name evidence="2" type="ORF">DWV00_02175</name>
</gene>
<keyword evidence="3" id="KW-1185">Reference proteome</keyword>
<protein>
    <submittedName>
        <fullName evidence="2">Antibiotic biosynthesis monooxygenase</fullName>
    </submittedName>
</protein>
<dbReference type="InterPro" id="IPR011008">
    <property type="entry name" value="Dimeric_a/b-barrel"/>
</dbReference>
<dbReference type="GO" id="GO:0004497">
    <property type="term" value="F:monooxygenase activity"/>
    <property type="evidence" value="ECO:0007669"/>
    <property type="project" value="UniProtKB-KW"/>
</dbReference>
<accession>A0A3D8K574</accession>
<dbReference type="Pfam" id="PF03992">
    <property type="entry name" value="ABM"/>
    <property type="match status" value="1"/>
</dbReference>
<evidence type="ECO:0000259" key="1">
    <source>
        <dbReference type="PROSITE" id="PS51725"/>
    </source>
</evidence>
<dbReference type="RefSeq" id="WP_115531867.1">
    <property type="nucleotide sequence ID" value="NZ_QRGA01000001.1"/>
</dbReference>
<evidence type="ECO:0000313" key="3">
    <source>
        <dbReference type="Proteomes" id="UP000256838"/>
    </source>
</evidence>
<comment type="caution">
    <text evidence="2">The sequence shown here is derived from an EMBL/GenBank/DDBJ whole genome shotgun (WGS) entry which is preliminary data.</text>
</comment>
<dbReference type="AlphaFoldDB" id="A0A3D8K574"/>
<evidence type="ECO:0000313" key="2">
    <source>
        <dbReference type="EMBL" id="RDV00598.1"/>
    </source>
</evidence>
<keyword evidence="2" id="KW-0560">Oxidoreductase</keyword>
<dbReference type="SUPFAM" id="SSF54909">
    <property type="entry name" value="Dimeric alpha+beta barrel"/>
    <property type="match status" value="1"/>
</dbReference>
<proteinExistence type="predicted"/>
<dbReference type="EMBL" id="QRGA01000001">
    <property type="protein sequence ID" value="RDV00598.1"/>
    <property type="molecule type" value="Genomic_DNA"/>
</dbReference>
<dbReference type="OrthoDB" id="9798157at2"/>